<proteinExistence type="predicted"/>
<comment type="caution">
    <text evidence="1">The sequence shown here is derived from an EMBL/GenBank/DDBJ whole genome shotgun (WGS) entry which is preliminary data.</text>
</comment>
<dbReference type="Proteomes" id="UP001148629">
    <property type="component" value="Unassembled WGS sequence"/>
</dbReference>
<evidence type="ECO:0000313" key="2">
    <source>
        <dbReference type="Proteomes" id="UP001148629"/>
    </source>
</evidence>
<evidence type="ECO:0000313" key="1">
    <source>
        <dbReference type="EMBL" id="KAJ3540285.1"/>
    </source>
</evidence>
<dbReference type="EMBL" id="JANRMS010000415">
    <property type="protein sequence ID" value="KAJ3540285.1"/>
    <property type="molecule type" value="Genomic_DNA"/>
</dbReference>
<keyword evidence="2" id="KW-1185">Reference proteome</keyword>
<sequence length="282" mass="30354">MPGSGAGQNGNDAASIDSAIMGSQAGVSLIPSFNDPYEERQYLKGRLALAFRIFAKKGFDEGVAGHITVRDPVDPSSFWVNPFGVAWPTLKASDLIRVNSEGKVVDGGPVKLLNRAAYMIHHAVHEARPDVNCVAHSHSVHGRAFSTLGIPLDIISQDSCAFYNDLALYKSFGGIVLDADEGASIAKDLGNKKAAILANHGLLTCGQTIESAVFWFMSLETCCRVQLMADAAAAGRGIRVMSIQDQEAEYTYKTVGTEIAGWFSAKPTFSIMEMESRDDYLT</sequence>
<accession>A0ACC1SI60</accession>
<reference evidence="1" key="1">
    <citation type="submission" date="2022-08" db="EMBL/GenBank/DDBJ databases">
        <title>Genome Sequence of Fusarium decemcellulare.</title>
        <authorList>
            <person name="Buettner E."/>
        </authorList>
    </citation>
    <scope>NUCLEOTIDE SEQUENCE</scope>
    <source>
        <strain evidence="1">Babe19</strain>
    </source>
</reference>
<gene>
    <name evidence="1" type="ORF">NM208_g5128</name>
</gene>
<protein>
    <submittedName>
        <fullName evidence="1">Uncharacterized protein</fullName>
    </submittedName>
</protein>
<name>A0ACC1SI60_9HYPO</name>
<organism evidence="1 2">
    <name type="scientific">Fusarium decemcellulare</name>
    <dbReference type="NCBI Taxonomy" id="57161"/>
    <lineage>
        <taxon>Eukaryota</taxon>
        <taxon>Fungi</taxon>
        <taxon>Dikarya</taxon>
        <taxon>Ascomycota</taxon>
        <taxon>Pezizomycotina</taxon>
        <taxon>Sordariomycetes</taxon>
        <taxon>Hypocreomycetidae</taxon>
        <taxon>Hypocreales</taxon>
        <taxon>Nectriaceae</taxon>
        <taxon>Fusarium</taxon>
        <taxon>Fusarium decemcellulare species complex</taxon>
    </lineage>
</organism>